<accession>A0AAD5M618</accession>
<dbReference type="Proteomes" id="UP001196413">
    <property type="component" value="Unassembled WGS sequence"/>
</dbReference>
<dbReference type="AlphaFoldDB" id="A0AAD5M618"/>
<protein>
    <submittedName>
        <fullName evidence="1">Uncharacterized protein</fullName>
    </submittedName>
</protein>
<organism evidence="1 2">
    <name type="scientific">Parelaphostrongylus tenuis</name>
    <name type="common">Meningeal worm</name>
    <dbReference type="NCBI Taxonomy" id="148309"/>
    <lineage>
        <taxon>Eukaryota</taxon>
        <taxon>Metazoa</taxon>
        <taxon>Ecdysozoa</taxon>
        <taxon>Nematoda</taxon>
        <taxon>Chromadorea</taxon>
        <taxon>Rhabditida</taxon>
        <taxon>Rhabditina</taxon>
        <taxon>Rhabditomorpha</taxon>
        <taxon>Strongyloidea</taxon>
        <taxon>Metastrongylidae</taxon>
        <taxon>Parelaphostrongylus</taxon>
    </lineage>
</organism>
<gene>
    <name evidence="1" type="ORF">KIN20_007873</name>
</gene>
<name>A0AAD5M618_PARTN</name>
<reference evidence="1" key="1">
    <citation type="submission" date="2021-06" db="EMBL/GenBank/DDBJ databases">
        <title>Parelaphostrongylus tenuis whole genome reference sequence.</title>
        <authorList>
            <person name="Garwood T.J."/>
            <person name="Larsen P.A."/>
            <person name="Fountain-Jones N.M."/>
            <person name="Garbe J.R."/>
            <person name="Macchietto M.G."/>
            <person name="Kania S.A."/>
            <person name="Gerhold R.W."/>
            <person name="Richards J.E."/>
            <person name="Wolf T.M."/>
        </authorList>
    </citation>
    <scope>NUCLEOTIDE SEQUENCE</scope>
    <source>
        <strain evidence="1">MNPRO001-30</strain>
        <tissue evidence="1">Meninges</tissue>
    </source>
</reference>
<keyword evidence="2" id="KW-1185">Reference proteome</keyword>
<evidence type="ECO:0000313" key="2">
    <source>
        <dbReference type="Proteomes" id="UP001196413"/>
    </source>
</evidence>
<proteinExistence type="predicted"/>
<comment type="caution">
    <text evidence="1">The sequence shown here is derived from an EMBL/GenBank/DDBJ whole genome shotgun (WGS) entry which is preliminary data.</text>
</comment>
<dbReference type="EMBL" id="JAHQIW010001219">
    <property type="protein sequence ID" value="KAJ1351740.1"/>
    <property type="molecule type" value="Genomic_DNA"/>
</dbReference>
<evidence type="ECO:0000313" key="1">
    <source>
        <dbReference type="EMBL" id="KAJ1351740.1"/>
    </source>
</evidence>
<sequence length="95" mass="10649">MEQEETVSGAGKLSIIGNIRGSPSDYHKRLCQRVWNTSIDDMLRLGGLRIRKLFEDYTRAIAVHPAKLDEIKSAFPGIEEVKISSLCFIPTTISE</sequence>